<dbReference type="AlphaFoldDB" id="A0A2P5DFQ3"/>
<keyword evidence="4" id="KW-1185">Reference proteome</keyword>
<comment type="caution">
    <text evidence="3">The sequence shown here is derived from an EMBL/GenBank/DDBJ whole genome shotgun (WGS) entry which is preliminary data.</text>
</comment>
<keyword evidence="2" id="KW-0732">Signal</keyword>
<dbReference type="STRING" id="3476.A0A2P5DFQ3"/>
<name>A0A2P5DFQ3_PARAD</name>
<sequence length="190" mass="21883">MRFLNLLVLFQYVPRILPIYQSSMELRRSYDSITGRVWVKGAFNLFLYITASHDKIKHAFRGHKGYSPNAFSCHGSTSRNLTSLKKFSPVNPPNATIFDFGIFIDPVESGMVGTTDFPKQYLHCFWWGLQNLMLELSLAQNLKTSSDVWETCFEALISVMGLLLFPYLIGNLQTYMQVSTTRAHERRKKI</sequence>
<feature type="signal peptide" evidence="2">
    <location>
        <begin position="1"/>
        <end position="18"/>
    </location>
</feature>
<dbReference type="PANTHER" id="PTHR45651:SF68">
    <property type="entry name" value="ION TRANSPORT DOMAIN-CONTAINING PROTEIN"/>
    <property type="match status" value="1"/>
</dbReference>
<dbReference type="PANTHER" id="PTHR45651">
    <property type="entry name" value="CYCLIC NUCLEOTIDE-GATED ION CHANNEL 15-RELATED-RELATED"/>
    <property type="match status" value="1"/>
</dbReference>
<proteinExistence type="predicted"/>
<evidence type="ECO:0000256" key="2">
    <source>
        <dbReference type="SAM" id="SignalP"/>
    </source>
</evidence>
<dbReference type="Proteomes" id="UP000237105">
    <property type="component" value="Unassembled WGS sequence"/>
</dbReference>
<gene>
    <name evidence="3" type="ORF">PanWU01x14_069640</name>
</gene>
<keyword evidence="1" id="KW-0813">Transport</keyword>
<keyword evidence="1" id="KW-0406">Ion transport</keyword>
<keyword evidence="1" id="KW-0407">Ion channel</keyword>
<evidence type="ECO:0000256" key="1">
    <source>
        <dbReference type="ARBA" id="ARBA00023303"/>
    </source>
</evidence>
<reference evidence="4" key="1">
    <citation type="submission" date="2016-06" db="EMBL/GenBank/DDBJ databases">
        <title>Parallel loss of symbiosis genes in relatives of nitrogen-fixing non-legume Parasponia.</title>
        <authorList>
            <person name="Van Velzen R."/>
            <person name="Holmer R."/>
            <person name="Bu F."/>
            <person name="Rutten L."/>
            <person name="Van Zeijl A."/>
            <person name="Liu W."/>
            <person name="Santuari L."/>
            <person name="Cao Q."/>
            <person name="Sharma T."/>
            <person name="Shen D."/>
            <person name="Roswanjaya Y."/>
            <person name="Wardhani T."/>
            <person name="Kalhor M.S."/>
            <person name="Jansen J."/>
            <person name="Van den Hoogen J."/>
            <person name="Gungor B."/>
            <person name="Hartog M."/>
            <person name="Hontelez J."/>
            <person name="Verver J."/>
            <person name="Yang W.-C."/>
            <person name="Schijlen E."/>
            <person name="Repin R."/>
            <person name="Schilthuizen M."/>
            <person name="Schranz E."/>
            <person name="Heidstra R."/>
            <person name="Miyata K."/>
            <person name="Fedorova E."/>
            <person name="Kohlen W."/>
            <person name="Bisseling T."/>
            <person name="Smit S."/>
            <person name="Geurts R."/>
        </authorList>
    </citation>
    <scope>NUCLEOTIDE SEQUENCE [LARGE SCALE GENOMIC DNA]</scope>
    <source>
        <strain evidence="4">cv. WU1-14</strain>
    </source>
</reference>
<feature type="chain" id="PRO_5015177931" evidence="2">
    <location>
        <begin position="19"/>
        <end position="190"/>
    </location>
</feature>
<organism evidence="3 4">
    <name type="scientific">Parasponia andersonii</name>
    <name type="common">Sponia andersonii</name>
    <dbReference type="NCBI Taxonomy" id="3476"/>
    <lineage>
        <taxon>Eukaryota</taxon>
        <taxon>Viridiplantae</taxon>
        <taxon>Streptophyta</taxon>
        <taxon>Embryophyta</taxon>
        <taxon>Tracheophyta</taxon>
        <taxon>Spermatophyta</taxon>
        <taxon>Magnoliopsida</taxon>
        <taxon>eudicotyledons</taxon>
        <taxon>Gunneridae</taxon>
        <taxon>Pentapetalae</taxon>
        <taxon>rosids</taxon>
        <taxon>fabids</taxon>
        <taxon>Rosales</taxon>
        <taxon>Cannabaceae</taxon>
        <taxon>Parasponia</taxon>
    </lineage>
</organism>
<dbReference type="GO" id="GO:0034220">
    <property type="term" value="P:monoatomic ion transmembrane transport"/>
    <property type="evidence" value="ECO:0007669"/>
    <property type="project" value="UniProtKB-KW"/>
</dbReference>
<dbReference type="GO" id="GO:0016020">
    <property type="term" value="C:membrane"/>
    <property type="evidence" value="ECO:0007669"/>
    <property type="project" value="UniProtKB-SubCell"/>
</dbReference>
<evidence type="ECO:0000313" key="4">
    <source>
        <dbReference type="Proteomes" id="UP000237105"/>
    </source>
</evidence>
<protein>
    <submittedName>
        <fullName evidence="3">Uncharacterized protein</fullName>
    </submittedName>
</protein>
<dbReference type="EMBL" id="JXTB01000041">
    <property type="protein sequence ID" value="PON72122.1"/>
    <property type="molecule type" value="Genomic_DNA"/>
</dbReference>
<evidence type="ECO:0000313" key="3">
    <source>
        <dbReference type="EMBL" id="PON72122.1"/>
    </source>
</evidence>
<dbReference type="OrthoDB" id="1165498at2759"/>
<accession>A0A2P5DFQ3</accession>